<dbReference type="GO" id="GO:0005743">
    <property type="term" value="C:mitochondrial inner membrane"/>
    <property type="evidence" value="ECO:0007669"/>
    <property type="project" value="UniProtKB-SubCell"/>
</dbReference>
<evidence type="ECO:0000256" key="8">
    <source>
        <dbReference type="ARBA" id="ARBA00023136"/>
    </source>
</evidence>
<dbReference type="STRING" id="109895.A0A507DZ54"/>
<comment type="caution">
    <text evidence="10">The sequence shown here is derived from an EMBL/GenBank/DDBJ whole genome shotgun (WGS) entry which is preliminary data.</text>
</comment>
<comment type="similarity">
    <text evidence="1 9">Belongs to the complex I NDUFS4 subunit family.</text>
</comment>
<sequence length="173" mass="19586">MSNLRSVLRLSSRTRLTGQIRLVTHTTAPVTGRTPAADTNNALTIPNPPGDNSVFEADACSGAPVHVSRRTVHITRPGRTATQQGTALSHTWHITFDPQERWENPLMGWATSHDPVQGLQGLEFKTRDEAIRFALRQGYEYTVEEPKKEKFRIKTYADNFKYVPNKLRFIKTK</sequence>
<dbReference type="AlphaFoldDB" id="A0A507DZ54"/>
<evidence type="ECO:0000256" key="7">
    <source>
        <dbReference type="ARBA" id="ARBA00023128"/>
    </source>
</evidence>
<comment type="function">
    <text evidence="9">Accessory subunit of the mitochondrial membrane respiratory chain NADH dehydrogenase (Complex I), that is believed not to be involved in catalysis. Complex I functions in the transfer of electrons from NADH to the respiratory chain. The immediate electron acceptor for the enzyme is believed to be ubiquinone.</text>
</comment>
<evidence type="ECO:0000256" key="4">
    <source>
        <dbReference type="ARBA" id="ARBA00022792"/>
    </source>
</evidence>
<keyword evidence="5 9" id="KW-0809">Transit peptide</keyword>
<keyword evidence="3 9" id="KW-0679">Respiratory chain</keyword>
<evidence type="ECO:0000313" key="10">
    <source>
        <dbReference type="EMBL" id="TPX56924.1"/>
    </source>
</evidence>
<evidence type="ECO:0000256" key="9">
    <source>
        <dbReference type="RuleBase" id="RU367010"/>
    </source>
</evidence>
<evidence type="ECO:0000256" key="6">
    <source>
        <dbReference type="ARBA" id="ARBA00022982"/>
    </source>
</evidence>
<dbReference type="PANTHER" id="PTHR12219">
    <property type="entry name" value="NADH-UBIQUINONE OXIDOREDUCTASE"/>
    <property type="match status" value="1"/>
</dbReference>
<keyword evidence="11" id="KW-1185">Reference proteome</keyword>
<dbReference type="GO" id="GO:0022900">
    <property type="term" value="P:electron transport chain"/>
    <property type="evidence" value="ECO:0007669"/>
    <property type="project" value="InterPro"/>
</dbReference>
<evidence type="ECO:0000256" key="2">
    <source>
        <dbReference type="ARBA" id="ARBA00022448"/>
    </source>
</evidence>
<comment type="subcellular location">
    <subcellularLocation>
        <location evidence="9">Mitochondrion inner membrane</location>
        <topology evidence="9">Peripheral membrane protein</topology>
        <orientation evidence="9">Matrix side</orientation>
    </subcellularLocation>
</comment>
<dbReference type="Pfam" id="PF04800">
    <property type="entry name" value="NDUS4"/>
    <property type="match status" value="1"/>
</dbReference>
<keyword evidence="2 9" id="KW-0813">Transport</keyword>
<gene>
    <name evidence="10" type="ORF">PhCBS80983_g04188</name>
</gene>
<keyword evidence="7 9" id="KW-0496">Mitochondrion</keyword>
<keyword evidence="4 9" id="KW-0999">Mitochondrion inner membrane</keyword>
<keyword evidence="6 9" id="KW-0249">Electron transport</keyword>
<reference evidence="10 11" key="1">
    <citation type="journal article" date="2019" name="Sci. Rep.">
        <title>Comparative genomics of chytrid fungi reveal insights into the obligate biotrophic and pathogenic lifestyle of Synchytrium endobioticum.</title>
        <authorList>
            <person name="van de Vossenberg B.T.L.H."/>
            <person name="Warris S."/>
            <person name="Nguyen H.D.T."/>
            <person name="van Gent-Pelzer M.P.E."/>
            <person name="Joly D.L."/>
            <person name="van de Geest H.C."/>
            <person name="Bonants P.J.M."/>
            <person name="Smith D.S."/>
            <person name="Levesque C.A."/>
            <person name="van der Lee T.A.J."/>
        </authorList>
    </citation>
    <scope>NUCLEOTIDE SEQUENCE [LARGE SCALE GENOMIC DNA]</scope>
    <source>
        <strain evidence="10 11">CBS 809.83</strain>
    </source>
</reference>
<dbReference type="InterPro" id="IPR038532">
    <property type="entry name" value="NDUFS4-like_sf"/>
</dbReference>
<evidence type="ECO:0000256" key="1">
    <source>
        <dbReference type="ARBA" id="ARBA00005882"/>
    </source>
</evidence>
<dbReference type="Proteomes" id="UP000318582">
    <property type="component" value="Unassembled WGS sequence"/>
</dbReference>
<dbReference type="EMBL" id="QEAQ01000062">
    <property type="protein sequence ID" value="TPX56924.1"/>
    <property type="molecule type" value="Genomic_DNA"/>
</dbReference>
<accession>A0A507DZ54</accession>
<dbReference type="PANTHER" id="PTHR12219:SF8">
    <property type="entry name" value="NADH DEHYDROGENASE [UBIQUINONE] IRON-SULFUR PROTEIN 4, MITOCHONDRIAL"/>
    <property type="match status" value="1"/>
</dbReference>
<evidence type="ECO:0000256" key="3">
    <source>
        <dbReference type="ARBA" id="ARBA00022660"/>
    </source>
</evidence>
<evidence type="ECO:0000256" key="5">
    <source>
        <dbReference type="ARBA" id="ARBA00022946"/>
    </source>
</evidence>
<evidence type="ECO:0000313" key="11">
    <source>
        <dbReference type="Proteomes" id="UP000318582"/>
    </source>
</evidence>
<proteinExistence type="inferred from homology"/>
<keyword evidence="8 9" id="KW-0472">Membrane</keyword>
<name>A0A507DZ54_9FUNG</name>
<dbReference type="Gene3D" id="3.30.160.190">
    <property type="entry name" value="atu1810 like domain"/>
    <property type="match status" value="1"/>
</dbReference>
<protein>
    <recommendedName>
        <fullName evidence="9">NADH dehydrogenase [ubiquinone] iron-sulfur protein 4, mitochondrial</fullName>
    </recommendedName>
</protein>
<dbReference type="InterPro" id="IPR006885">
    <property type="entry name" value="NADH_UbQ_FeS_4_mit-like"/>
</dbReference>
<organism evidence="10 11">
    <name type="scientific">Powellomyces hirtus</name>
    <dbReference type="NCBI Taxonomy" id="109895"/>
    <lineage>
        <taxon>Eukaryota</taxon>
        <taxon>Fungi</taxon>
        <taxon>Fungi incertae sedis</taxon>
        <taxon>Chytridiomycota</taxon>
        <taxon>Chytridiomycota incertae sedis</taxon>
        <taxon>Chytridiomycetes</taxon>
        <taxon>Spizellomycetales</taxon>
        <taxon>Powellomycetaceae</taxon>
        <taxon>Powellomyces</taxon>
    </lineage>
</organism>